<dbReference type="EMBL" id="KV878892">
    <property type="protein sequence ID" value="OJJ86356.1"/>
    <property type="molecule type" value="Genomic_DNA"/>
</dbReference>
<keyword evidence="12" id="KW-1185">Reference proteome</keyword>
<keyword evidence="4 8" id="KW-0479">Metal-binding</keyword>
<organism evidence="11 12">
    <name type="scientific">Aspergillus glaucus CBS 516.65</name>
    <dbReference type="NCBI Taxonomy" id="1160497"/>
    <lineage>
        <taxon>Eukaryota</taxon>
        <taxon>Fungi</taxon>
        <taxon>Dikarya</taxon>
        <taxon>Ascomycota</taxon>
        <taxon>Pezizomycotina</taxon>
        <taxon>Eurotiomycetes</taxon>
        <taxon>Eurotiomycetidae</taxon>
        <taxon>Eurotiales</taxon>
        <taxon>Aspergillaceae</taxon>
        <taxon>Aspergillus</taxon>
        <taxon>Aspergillus subgen. Aspergillus</taxon>
    </lineage>
</organism>
<dbReference type="PRINTS" id="PR00463">
    <property type="entry name" value="EP450I"/>
</dbReference>
<dbReference type="VEuPathDB" id="FungiDB:ASPGLDRAFT_33267"/>
<dbReference type="RefSeq" id="XP_022403045.1">
    <property type="nucleotide sequence ID" value="XM_022544288.1"/>
</dbReference>
<dbReference type="SUPFAM" id="SSF48264">
    <property type="entry name" value="Cytochrome P450"/>
    <property type="match status" value="1"/>
</dbReference>
<dbReference type="STRING" id="1160497.A0A1L9VR25"/>
<dbReference type="InterPro" id="IPR036396">
    <property type="entry name" value="Cyt_P450_sf"/>
</dbReference>
<dbReference type="CDD" id="cd11058">
    <property type="entry name" value="CYP60B-like"/>
    <property type="match status" value="1"/>
</dbReference>
<dbReference type="GeneID" id="34460549"/>
<evidence type="ECO:0000313" key="12">
    <source>
        <dbReference type="Proteomes" id="UP000184300"/>
    </source>
</evidence>
<dbReference type="PANTHER" id="PTHR24305:SF210">
    <property type="entry name" value="CYTOCHROME P450 MONOOXYGENASE ASQL-RELATED"/>
    <property type="match status" value="1"/>
</dbReference>
<keyword evidence="7 9" id="KW-0503">Monooxygenase</keyword>
<dbReference type="GO" id="GO:0004497">
    <property type="term" value="F:monooxygenase activity"/>
    <property type="evidence" value="ECO:0007669"/>
    <property type="project" value="UniProtKB-KW"/>
</dbReference>
<protein>
    <recommendedName>
        <fullName evidence="13">Cytochrome P450</fullName>
    </recommendedName>
</protein>
<dbReference type="GO" id="GO:0016705">
    <property type="term" value="F:oxidoreductase activity, acting on paired donors, with incorporation or reduction of molecular oxygen"/>
    <property type="evidence" value="ECO:0007669"/>
    <property type="project" value="InterPro"/>
</dbReference>
<evidence type="ECO:0000313" key="11">
    <source>
        <dbReference type="EMBL" id="OJJ86356.1"/>
    </source>
</evidence>
<name>A0A1L9VR25_ASPGL</name>
<dbReference type="PANTHER" id="PTHR24305">
    <property type="entry name" value="CYTOCHROME P450"/>
    <property type="match status" value="1"/>
</dbReference>
<evidence type="ECO:0000256" key="4">
    <source>
        <dbReference type="ARBA" id="ARBA00022723"/>
    </source>
</evidence>
<dbReference type="Pfam" id="PF00067">
    <property type="entry name" value="p450"/>
    <property type="match status" value="1"/>
</dbReference>
<dbReference type="Proteomes" id="UP000184300">
    <property type="component" value="Unassembled WGS sequence"/>
</dbReference>
<evidence type="ECO:0000256" key="6">
    <source>
        <dbReference type="ARBA" id="ARBA00023004"/>
    </source>
</evidence>
<evidence type="ECO:0000256" key="5">
    <source>
        <dbReference type="ARBA" id="ARBA00023002"/>
    </source>
</evidence>
<dbReference type="OrthoDB" id="1470350at2759"/>
<keyword evidence="3 8" id="KW-0349">Heme</keyword>
<gene>
    <name evidence="11" type="ORF">ASPGLDRAFT_33267</name>
</gene>
<dbReference type="InterPro" id="IPR002401">
    <property type="entry name" value="Cyt_P450_E_grp-I"/>
</dbReference>
<proteinExistence type="inferred from homology"/>
<dbReference type="Gene3D" id="1.10.630.10">
    <property type="entry name" value="Cytochrome P450"/>
    <property type="match status" value="1"/>
</dbReference>
<keyword evidence="10" id="KW-1133">Transmembrane helix</keyword>
<evidence type="ECO:0000256" key="9">
    <source>
        <dbReference type="RuleBase" id="RU000461"/>
    </source>
</evidence>
<keyword evidence="10" id="KW-0472">Membrane</keyword>
<evidence type="ECO:0000256" key="2">
    <source>
        <dbReference type="ARBA" id="ARBA00010617"/>
    </source>
</evidence>
<dbReference type="AlphaFoldDB" id="A0A1L9VR25"/>
<dbReference type="InterPro" id="IPR017972">
    <property type="entry name" value="Cyt_P450_CS"/>
</dbReference>
<evidence type="ECO:0000256" key="7">
    <source>
        <dbReference type="ARBA" id="ARBA00023033"/>
    </source>
</evidence>
<keyword evidence="5 9" id="KW-0560">Oxidoreductase</keyword>
<keyword evidence="6 8" id="KW-0408">Iron</keyword>
<accession>A0A1L9VR25</accession>
<feature type="transmembrane region" description="Helical" evidence="10">
    <location>
        <begin position="12"/>
        <end position="33"/>
    </location>
</feature>
<dbReference type="PRINTS" id="PR00385">
    <property type="entry name" value="P450"/>
</dbReference>
<keyword evidence="10" id="KW-0812">Transmembrane</keyword>
<evidence type="ECO:0000256" key="1">
    <source>
        <dbReference type="ARBA" id="ARBA00001971"/>
    </source>
</evidence>
<dbReference type="InterPro" id="IPR001128">
    <property type="entry name" value="Cyt_P450"/>
</dbReference>
<dbReference type="InterPro" id="IPR050121">
    <property type="entry name" value="Cytochrome_P450_monoxygenase"/>
</dbReference>
<comment type="similarity">
    <text evidence="2 9">Belongs to the cytochrome P450 family.</text>
</comment>
<evidence type="ECO:0000256" key="10">
    <source>
        <dbReference type="SAM" id="Phobius"/>
    </source>
</evidence>
<comment type="cofactor">
    <cofactor evidence="1 8">
        <name>heme</name>
        <dbReference type="ChEBI" id="CHEBI:30413"/>
    </cofactor>
</comment>
<reference evidence="12" key="1">
    <citation type="journal article" date="2017" name="Genome Biol.">
        <title>Comparative genomics reveals high biological diversity and specific adaptations in the industrially and medically important fungal genus Aspergillus.</title>
        <authorList>
            <person name="de Vries R.P."/>
            <person name="Riley R."/>
            <person name="Wiebenga A."/>
            <person name="Aguilar-Osorio G."/>
            <person name="Amillis S."/>
            <person name="Uchima C.A."/>
            <person name="Anderluh G."/>
            <person name="Asadollahi M."/>
            <person name="Askin M."/>
            <person name="Barry K."/>
            <person name="Battaglia E."/>
            <person name="Bayram O."/>
            <person name="Benocci T."/>
            <person name="Braus-Stromeyer S.A."/>
            <person name="Caldana C."/>
            <person name="Canovas D."/>
            <person name="Cerqueira G.C."/>
            <person name="Chen F."/>
            <person name="Chen W."/>
            <person name="Choi C."/>
            <person name="Clum A."/>
            <person name="Dos Santos R.A."/>
            <person name="Damasio A.R."/>
            <person name="Diallinas G."/>
            <person name="Emri T."/>
            <person name="Fekete E."/>
            <person name="Flipphi M."/>
            <person name="Freyberg S."/>
            <person name="Gallo A."/>
            <person name="Gournas C."/>
            <person name="Habgood R."/>
            <person name="Hainaut M."/>
            <person name="Harispe M.L."/>
            <person name="Henrissat B."/>
            <person name="Hilden K.S."/>
            <person name="Hope R."/>
            <person name="Hossain A."/>
            <person name="Karabika E."/>
            <person name="Karaffa L."/>
            <person name="Karanyi Z."/>
            <person name="Krasevec N."/>
            <person name="Kuo A."/>
            <person name="Kusch H."/>
            <person name="LaButti K."/>
            <person name="Lagendijk E.L."/>
            <person name="Lapidus A."/>
            <person name="Levasseur A."/>
            <person name="Lindquist E."/>
            <person name="Lipzen A."/>
            <person name="Logrieco A.F."/>
            <person name="MacCabe A."/>
            <person name="Maekelae M.R."/>
            <person name="Malavazi I."/>
            <person name="Melin P."/>
            <person name="Meyer V."/>
            <person name="Mielnichuk N."/>
            <person name="Miskei M."/>
            <person name="Molnar A.P."/>
            <person name="Mule G."/>
            <person name="Ngan C.Y."/>
            <person name="Orejas M."/>
            <person name="Orosz E."/>
            <person name="Ouedraogo J.P."/>
            <person name="Overkamp K.M."/>
            <person name="Park H.-S."/>
            <person name="Perrone G."/>
            <person name="Piumi F."/>
            <person name="Punt P.J."/>
            <person name="Ram A.F."/>
            <person name="Ramon A."/>
            <person name="Rauscher S."/>
            <person name="Record E."/>
            <person name="Riano-Pachon D.M."/>
            <person name="Robert V."/>
            <person name="Roehrig J."/>
            <person name="Ruller R."/>
            <person name="Salamov A."/>
            <person name="Salih N.S."/>
            <person name="Samson R.A."/>
            <person name="Sandor E."/>
            <person name="Sanguinetti M."/>
            <person name="Schuetze T."/>
            <person name="Sepcic K."/>
            <person name="Shelest E."/>
            <person name="Sherlock G."/>
            <person name="Sophianopoulou V."/>
            <person name="Squina F.M."/>
            <person name="Sun H."/>
            <person name="Susca A."/>
            <person name="Todd R.B."/>
            <person name="Tsang A."/>
            <person name="Unkles S.E."/>
            <person name="van de Wiele N."/>
            <person name="van Rossen-Uffink D."/>
            <person name="Oliveira J.V."/>
            <person name="Vesth T.C."/>
            <person name="Visser J."/>
            <person name="Yu J.-H."/>
            <person name="Zhou M."/>
            <person name="Andersen M.R."/>
            <person name="Archer D.B."/>
            <person name="Baker S.E."/>
            <person name="Benoit I."/>
            <person name="Brakhage A.A."/>
            <person name="Braus G.H."/>
            <person name="Fischer R."/>
            <person name="Frisvad J.C."/>
            <person name="Goldman G.H."/>
            <person name="Houbraken J."/>
            <person name="Oakley B."/>
            <person name="Pocsi I."/>
            <person name="Scazzocchio C."/>
            <person name="Seiboth B."/>
            <person name="vanKuyk P.A."/>
            <person name="Wortman J."/>
            <person name="Dyer P.S."/>
            <person name="Grigoriev I.V."/>
        </authorList>
    </citation>
    <scope>NUCLEOTIDE SEQUENCE [LARGE SCALE GENOMIC DNA]</scope>
    <source>
        <strain evidence="12">CBS 516.65</strain>
    </source>
</reference>
<dbReference type="GO" id="GO:0020037">
    <property type="term" value="F:heme binding"/>
    <property type="evidence" value="ECO:0007669"/>
    <property type="project" value="InterPro"/>
</dbReference>
<dbReference type="PROSITE" id="PS00086">
    <property type="entry name" value="CYTOCHROME_P450"/>
    <property type="match status" value="1"/>
</dbReference>
<evidence type="ECO:0000256" key="3">
    <source>
        <dbReference type="ARBA" id="ARBA00022617"/>
    </source>
</evidence>
<evidence type="ECO:0008006" key="13">
    <source>
        <dbReference type="Google" id="ProtNLM"/>
    </source>
</evidence>
<sequence>MSVRMLEPSPWYAVGNPTAIMAVVVVMTIVVVVSKTIYNVFLHPLSGFPGPPLRSAVHLINYLEEIRGYQVKNAKLLHDKYGPVVRISPDSLSFNTAQSWRDIYTVKPGKPEISKDMHFFTQSTNGLPSILVSNCQDHARIRKLVIYAFSDLALRNQEPLMVSYIDLLMKQLKKSVDGPEDGLVDLMSWYIFTTFDTIGDLCFSEPFNALQTGKYDPWMVSVLNGIKNGRFVRMQRRYPVLAGIVHLLKWISSGSAMVNVSREKHMQITQEKTQRRLDESTPRKDIVTPILQRNSVGKGMSRPEIAQTLILLVTAGSEPTAAGLSGATFNLLRNQAALACLQAEVRNAFSSADEITNHRAQQLPYLRAVIEEALRLYPPVPSRFPRRTGKGGAVIDGHFVPENVSVGTHQFATYQSSANFHNPDQFIPERWLGDAPKEYTGDVKASVQPFSMGPRNCLGKNFAYLQIRVILCKLLWHFDLELAPQSAKWNEQNAHLLWEMKPLMVKLSHRKF</sequence>
<evidence type="ECO:0000256" key="8">
    <source>
        <dbReference type="PIRSR" id="PIRSR602401-1"/>
    </source>
</evidence>
<dbReference type="GO" id="GO:0005506">
    <property type="term" value="F:iron ion binding"/>
    <property type="evidence" value="ECO:0007669"/>
    <property type="project" value="InterPro"/>
</dbReference>
<feature type="binding site" description="axial binding residue" evidence="8">
    <location>
        <position position="457"/>
    </location>
    <ligand>
        <name>heme</name>
        <dbReference type="ChEBI" id="CHEBI:30413"/>
    </ligand>
    <ligandPart>
        <name>Fe</name>
        <dbReference type="ChEBI" id="CHEBI:18248"/>
    </ligandPart>
</feature>